<dbReference type="RefSeq" id="WP_219286371.1">
    <property type="nucleotide sequence ID" value="NZ_RPHB01000001.1"/>
</dbReference>
<gene>
    <name evidence="9" type="ORF">EGN73_01410</name>
</gene>
<evidence type="ECO:0000256" key="6">
    <source>
        <dbReference type="ARBA" id="ARBA00023136"/>
    </source>
</evidence>
<feature type="signal peptide" evidence="8">
    <location>
        <begin position="1"/>
        <end position="20"/>
    </location>
</feature>
<evidence type="ECO:0000256" key="4">
    <source>
        <dbReference type="ARBA" id="ARBA00022452"/>
    </source>
</evidence>
<dbReference type="InterPro" id="IPR051906">
    <property type="entry name" value="TolC-like"/>
</dbReference>
<evidence type="ECO:0000313" key="9">
    <source>
        <dbReference type="EMBL" id="MBW3466469.1"/>
    </source>
</evidence>
<keyword evidence="5" id="KW-0812">Transmembrane</keyword>
<organism evidence="9 10">
    <name type="scientific">Arthrospiribacter ruber</name>
    <dbReference type="NCBI Taxonomy" id="2487934"/>
    <lineage>
        <taxon>Bacteria</taxon>
        <taxon>Pseudomonadati</taxon>
        <taxon>Bacteroidota</taxon>
        <taxon>Cytophagia</taxon>
        <taxon>Cytophagales</taxon>
        <taxon>Cyclobacteriaceae</taxon>
        <taxon>Arthrospiribacter</taxon>
    </lineage>
</organism>
<keyword evidence="8" id="KW-0732">Signal</keyword>
<dbReference type="Pfam" id="PF02321">
    <property type="entry name" value="OEP"/>
    <property type="match status" value="2"/>
</dbReference>
<dbReference type="GO" id="GO:0009279">
    <property type="term" value="C:cell outer membrane"/>
    <property type="evidence" value="ECO:0007669"/>
    <property type="project" value="UniProtKB-SubCell"/>
</dbReference>
<proteinExistence type="inferred from homology"/>
<keyword evidence="10" id="KW-1185">Reference proteome</keyword>
<reference evidence="9 10" key="1">
    <citation type="journal article" date="2020" name="Syst. Appl. Microbiol.">
        <title>Arthrospiribacter ruber gen. nov., sp. nov., a novel bacterium isolated from Arthrospira cultures.</title>
        <authorList>
            <person name="Waleron M."/>
            <person name="Misztak A."/>
            <person name="Waleron M.M."/>
            <person name="Furmaniak M."/>
            <person name="Mrozik A."/>
            <person name="Waleron K."/>
        </authorList>
    </citation>
    <scope>NUCLEOTIDE SEQUENCE [LARGE SCALE GENOMIC DNA]</scope>
    <source>
        <strain evidence="9 10">DPMB0001</strain>
    </source>
</reference>
<name>A0A951ITS5_9BACT</name>
<evidence type="ECO:0000256" key="8">
    <source>
        <dbReference type="SAM" id="SignalP"/>
    </source>
</evidence>
<dbReference type="GO" id="GO:0015562">
    <property type="term" value="F:efflux transmembrane transporter activity"/>
    <property type="evidence" value="ECO:0007669"/>
    <property type="project" value="InterPro"/>
</dbReference>
<dbReference type="PANTHER" id="PTHR30026:SF20">
    <property type="entry name" value="OUTER MEMBRANE PROTEIN TOLC"/>
    <property type="match status" value="1"/>
</dbReference>
<evidence type="ECO:0000256" key="7">
    <source>
        <dbReference type="ARBA" id="ARBA00023237"/>
    </source>
</evidence>
<keyword evidence="3" id="KW-0813">Transport</keyword>
<evidence type="ECO:0000256" key="1">
    <source>
        <dbReference type="ARBA" id="ARBA00004442"/>
    </source>
</evidence>
<evidence type="ECO:0000313" key="10">
    <source>
        <dbReference type="Proteomes" id="UP000727490"/>
    </source>
</evidence>
<dbReference type="EMBL" id="RPHB01000001">
    <property type="protein sequence ID" value="MBW3466469.1"/>
    <property type="molecule type" value="Genomic_DNA"/>
</dbReference>
<dbReference type="Proteomes" id="UP000727490">
    <property type="component" value="Unassembled WGS sequence"/>
</dbReference>
<accession>A0A951ITS5</accession>
<comment type="subcellular location">
    <subcellularLocation>
        <location evidence="1">Cell outer membrane</location>
    </subcellularLocation>
</comment>
<evidence type="ECO:0000256" key="5">
    <source>
        <dbReference type="ARBA" id="ARBA00022692"/>
    </source>
</evidence>
<evidence type="ECO:0000256" key="2">
    <source>
        <dbReference type="ARBA" id="ARBA00007613"/>
    </source>
</evidence>
<dbReference type="GO" id="GO:0015288">
    <property type="term" value="F:porin activity"/>
    <property type="evidence" value="ECO:0007669"/>
    <property type="project" value="TreeGrafter"/>
</dbReference>
<dbReference type="PANTHER" id="PTHR30026">
    <property type="entry name" value="OUTER MEMBRANE PROTEIN TOLC"/>
    <property type="match status" value="1"/>
</dbReference>
<evidence type="ECO:0000256" key="3">
    <source>
        <dbReference type="ARBA" id="ARBA00022448"/>
    </source>
</evidence>
<feature type="chain" id="PRO_5037084030" evidence="8">
    <location>
        <begin position="21"/>
        <end position="445"/>
    </location>
</feature>
<protein>
    <submittedName>
        <fullName evidence="9">TolC family protein</fullName>
    </submittedName>
</protein>
<comment type="caution">
    <text evidence="9">The sequence shown here is derived from an EMBL/GenBank/DDBJ whole genome shotgun (WGS) entry which is preliminary data.</text>
</comment>
<comment type="similarity">
    <text evidence="2">Belongs to the outer membrane factor (OMF) (TC 1.B.17) family.</text>
</comment>
<keyword evidence="7" id="KW-0998">Cell outer membrane</keyword>
<dbReference type="GO" id="GO:1990281">
    <property type="term" value="C:efflux pump complex"/>
    <property type="evidence" value="ECO:0007669"/>
    <property type="project" value="TreeGrafter"/>
</dbReference>
<dbReference type="InterPro" id="IPR003423">
    <property type="entry name" value="OMP_efflux"/>
</dbReference>
<dbReference type="AlphaFoldDB" id="A0A951ITS5"/>
<sequence length="445" mass="50843">MKNTLLHLALCLTIPFNLQAQDTIPVSFDEAVRIGISQNLDFQMVSNRQEVLKAEKINAKLSHLPRINMGSTAGRNIGQQFQQVEGELIVTNEIQDYITGNVDVSMPVFNGARRINMTAATRHFAEAGQNEVQRAKEEVMFNVAQQYLQVLLDEQLYNIAVENLENQKKQLEQIEGFVDAGLRTLADLYNQQSEVARLETVALDARIQWETDLWTLAEILQMENNALPKPQAVDVAAFGSDLLALSYPQLYDIALSNRKDLLQQQSLEEANRRLLAVSRAQLYPQINAFFNYSTFSTSFDQRPFRDQFFTIYPQRSFGLRLNIPVFNNFDNRLEVTRSKVDLKNQNLQKRALERQIAQDVKLSYENYRAAIRRDEATKLQLKAAEEAQKAISERFRLGVSNFVDLAQANQQLVTAQSDQAQAKYTLYFQDIIMRYALGILESEGL</sequence>
<keyword evidence="4" id="KW-1134">Transmembrane beta strand</keyword>
<keyword evidence="6" id="KW-0472">Membrane</keyword>